<keyword evidence="1" id="KW-0812">Transmembrane</keyword>
<dbReference type="AlphaFoldDB" id="A0A1I6M5K2"/>
<keyword evidence="1" id="KW-0472">Membrane</keyword>
<proteinExistence type="predicted"/>
<feature type="transmembrane region" description="Helical" evidence="1">
    <location>
        <begin position="21"/>
        <end position="39"/>
    </location>
</feature>
<evidence type="ECO:0000313" key="2">
    <source>
        <dbReference type="EMBL" id="SFS10792.1"/>
    </source>
</evidence>
<keyword evidence="3" id="KW-1185">Reference proteome</keyword>
<dbReference type="OrthoDB" id="237638at2157"/>
<gene>
    <name evidence="2" type="ORF">SAMN05216559_3807</name>
</gene>
<evidence type="ECO:0000313" key="3">
    <source>
        <dbReference type="Proteomes" id="UP000199062"/>
    </source>
</evidence>
<name>A0A1I6M5K2_9EURY</name>
<reference evidence="2 3" key="1">
    <citation type="submission" date="2016-10" db="EMBL/GenBank/DDBJ databases">
        <authorList>
            <person name="de Groot N.N."/>
        </authorList>
    </citation>
    <scope>NUCLEOTIDE SEQUENCE [LARGE SCALE GENOMIC DNA]</scope>
    <source>
        <strain evidence="2 3">CGMCC 1.10457</strain>
    </source>
</reference>
<dbReference type="Proteomes" id="UP000199062">
    <property type="component" value="Unassembled WGS sequence"/>
</dbReference>
<keyword evidence="1" id="KW-1133">Transmembrane helix</keyword>
<evidence type="ECO:0000256" key="1">
    <source>
        <dbReference type="SAM" id="Phobius"/>
    </source>
</evidence>
<accession>A0A1I6M5K2</accession>
<dbReference type="EMBL" id="FOZK01000004">
    <property type="protein sequence ID" value="SFS10792.1"/>
    <property type="molecule type" value="Genomic_DNA"/>
</dbReference>
<feature type="transmembrane region" description="Helical" evidence="1">
    <location>
        <begin position="45"/>
        <end position="67"/>
    </location>
</feature>
<organism evidence="2 3">
    <name type="scientific">Halomicrobium zhouii</name>
    <dbReference type="NCBI Taxonomy" id="767519"/>
    <lineage>
        <taxon>Archaea</taxon>
        <taxon>Methanobacteriati</taxon>
        <taxon>Methanobacteriota</taxon>
        <taxon>Stenosarchaea group</taxon>
        <taxon>Halobacteria</taxon>
        <taxon>Halobacteriales</taxon>
        <taxon>Haloarculaceae</taxon>
        <taxon>Halomicrobium</taxon>
    </lineage>
</organism>
<dbReference type="RefSeq" id="WP_143117760.1">
    <property type="nucleotide sequence ID" value="NZ_FOZK01000004.1"/>
</dbReference>
<protein>
    <submittedName>
        <fullName evidence="2">Uncharacterized protein</fullName>
    </submittedName>
</protein>
<sequence length="83" mass="9539">MARRERDYLGRMVRTHPVRTVLFTVGPIVFGLLQFLNSFLNDGSILFALAFCVAMGIFSAMVTRYHLVTFRLSQLTKNIDRVE</sequence>